<dbReference type="EMBL" id="CP099959">
    <property type="protein sequence ID" value="XCC57177.1"/>
    <property type="molecule type" value="Genomic_DNA"/>
</dbReference>
<dbReference type="GO" id="GO:1990481">
    <property type="term" value="P:mRNA pseudouridine synthesis"/>
    <property type="evidence" value="ECO:0007669"/>
    <property type="project" value="TreeGrafter"/>
</dbReference>
<dbReference type="FunFam" id="3.30.2350.10:FF:000011">
    <property type="entry name" value="tRNA pseudouridine synthase B"/>
    <property type="match status" value="1"/>
</dbReference>
<comment type="catalytic activity">
    <reaction evidence="1 5">
        <text>uridine(55) in tRNA = pseudouridine(55) in tRNA</text>
        <dbReference type="Rhea" id="RHEA:42532"/>
        <dbReference type="Rhea" id="RHEA-COMP:10101"/>
        <dbReference type="Rhea" id="RHEA-COMP:10102"/>
        <dbReference type="ChEBI" id="CHEBI:65314"/>
        <dbReference type="ChEBI" id="CHEBI:65315"/>
        <dbReference type="EC" id="5.4.99.25"/>
    </reaction>
</comment>
<name>A0AAU8A0K6_9BURK</name>
<dbReference type="CDD" id="cd02573">
    <property type="entry name" value="PseudoU_synth_EcTruB"/>
    <property type="match status" value="1"/>
</dbReference>
<dbReference type="AlphaFoldDB" id="A0AAU8A0K6"/>
<dbReference type="InterPro" id="IPR036974">
    <property type="entry name" value="PUA_sf"/>
</dbReference>
<keyword evidence="3 5" id="KW-0819">tRNA processing</keyword>
<feature type="domain" description="tRNA pseudouridine synthase II TruB subfamily 1 C-terminal" evidence="7">
    <location>
        <begin position="237"/>
        <end position="299"/>
    </location>
</feature>
<evidence type="ECO:0000259" key="7">
    <source>
        <dbReference type="Pfam" id="PF09157"/>
    </source>
</evidence>
<feature type="domain" description="Pseudouridine synthase II N-terminal" evidence="6">
    <location>
        <begin position="27"/>
        <end position="180"/>
    </location>
</feature>
<dbReference type="InterPro" id="IPR032819">
    <property type="entry name" value="TruB_C"/>
</dbReference>
<dbReference type="RefSeq" id="WP_353438207.1">
    <property type="nucleotide sequence ID" value="NZ_CP099959.1"/>
</dbReference>
<evidence type="ECO:0000256" key="2">
    <source>
        <dbReference type="ARBA" id="ARBA00005642"/>
    </source>
</evidence>
<comment type="function">
    <text evidence="5">Responsible for synthesis of pseudouridine from uracil-55 in the psi GC loop of transfer RNAs.</text>
</comment>
<dbReference type="EC" id="5.4.99.25" evidence="5"/>
<dbReference type="Pfam" id="PF01509">
    <property type="entry name" value="TruB_N"/>
    <property type="match status" value="1"/>
</dbReference>
<feature type="domain" description="tRNA pseudouridylate synthase B C-terminal" evidence="8">
    <location>
        <begin position="181"/>
        <end position="221"/>
    </location>
</feature>
<evidence type="ECO:0000256" key="3">
    <source>
        <dbReference type="ARBA" id="ARBA00022694"/>
    </source>
</evidence>
<dbReference type="Gene3D" id="3.30.2350.10">
    <property type="entry name" value="Pseudouridine synthase"/>
    <property type="match status" value="1"/>
</dbReference>
<dbReference type="SUPFAM" id="SSF55120">
    <property type="entry name" value="Pseudouridine synthase"/>
    <property type="match status" value="1"/>
</dbReference>
<dbReference type="Gene3D" id="2.30.130.10">
    <property type="entry name" value="PUA domain"/>
    <property type="match status" value="1"/>
</dbReference>
<evidence type="ECO:0000313" key="9">
    <source>
        <dbReference type="EMBL" id="XCC57177.1"/>
    </source>
</evidence>
<dbReference type="HAMAP" id="MF_01080">
    <property type="entry name" value="TruB_bact"/>
    <property type="match status" value="1"/>
</dbReference>
<dbReference type="PANTHER" id="PTHR13767">
    <property type="entry name" value="TRNA-PSEUDOURIDINE SYNTHASE"/>
    <property type="match status" value="1"/>
</dbReference>
<accession>A0AAU8A0K6</accession>
<dbReference type="InterPro" id="IPR020103">
    <property type="entry name" value="PsdUridine_synth_cat_dom_sf"/>
</dbReference>
<organism evidence="9">
    <name type="scientific">Polynucleobacter sp. UK-FUSCHL-C3</name>
    <dbReference type="NCBI Taxonomy" id="2955208"/>
    <lineage>
        <taxon>Bacteria</taxon>
        <taxon>Pseudomonadati</taxon>
        <taxon>Pseudomonadota</taxon>
        <taxon>Betaproteobacteria</taxon>
        <taxon>Burkholderiales</taxon>
        <taxon>Burkholderiaceae</taxon>
        <taxon>Polynucleobacter</taxon>
    </lineage>
</organism>
<dbReference type="Pfam" id="PF09157">
    <property type="entry name" value="TruB-C_2"/>
    <property type="match status" value="1"/>
</dbReference>
<gene>
    <name evidence="5 9" type="primary">truB</name>
    <name evidence="9" type="ORF">NKE59_06690</name>
</gene>
<feature type="active site" description="Nucleophile" evidence="5">
    <location>
        <position position="42"/>
    </location>
</feature>
<evidence type="ECO:0000256" key="4">
    <source>
        <dbReference type="ARBA" id="ARBA00023235"/>
    </source>
</evidence>
<dbReference type="GO" id="GO:0160148">
    <property type="term" value="F:tRNA pseudouridine(55) synthase activity"/>
    <property type="evidence" value="ECO:0007669"/>
    <property type="project" value="UniProtKB-EC"/>
</dbReference>
<dbReference type="GO" id="GO:0031119">
    <property type="term" value="P:tRNA pseudouridine synthesis"/>
    <property type="evidence" value="ECO:0007669"/>
    <property type="project" value="UniProtKB-UniRule"/>
</dbReference>
<dbReference type="InterPro" id="IPR015240">
    <property type="entry name" value="tRNA_sdUridine_synth_fam1_C"/>
</dbReference>
<dbReference type="PANTHER" id="PTHR13767:SF2">
    <property type="entry name" value="PSEUDOURIDYLATE SYNTHASE TRUB1"/>
    <property type="match status" value="1"/>
</dbReference>
<protein>
    <recommendedName>
        <fullName evidence="5">tRNA pseudouridine synthase B</fullName>
        <ecNumber evidence="5">5.4.99.25</ecNumber>
    </recommendedName>
    <alternativeName>
        <fullName evidence="5">tRNA pseudouridine(55) synthase</fullName>
        <shortName evidence="5">Psi55 synthase</shortName>
    </alternativeName>
    <alternativeName>
        <fullName evidence="5">tRNA pseudouridylate synthase</fullName>
    </alternativeName>
    <alternativeName>
        <fullName evidence="5">tRNA-uridine isomerase</fullName>
    </alternativeName>
</protein>
<dbReference type="Pfam" id="PF16198">
    <property type="entry name" value="TruB_C_2"/>
    <property type="match status" value="1"/>
</dbReference>
<evidence type="ECO:0000256" key="5">
    <source>
        <dbReference type="HAMAP-Rule" id="MF_01080"/>
    </source>
</evidence>
<dbReference type="InterPro" id="IPR002501">
    <property type="entry name" value="PsdUridine_synth_N"/>
</dbReference>
<evidence type="ECO:0000259" key="8">
    <source>
        <dbReference type="Pfam" id="PF16198"/>
    </source>
</evidence>
<dbReference type="InterPro" id="IPR014780">
    <property type="entry name" value="tRNA_psdUridine_synth_TruB"/>
</dbReference>
<sequence>MAQRIDGVVLLDKPSGMSSQSAVTSVKRLLHAEKAGHTGTLDPMATGLLPVCLGEATKYSQDLLDADKVYQAKLRFGIQTDTGDAQGQIIAEKSTAEVTDNAMAQGLMEGILPRFTGQIEQVPPMYSALKRDGKPLYEYARSGIEIEREPRKITIYSIKLLNIQWPEIDIEVHCSKGTYIRVLAEDIGHALGCGAHLIGLRRTMVGHLSLVQATTLENLQHTSPQVLPVDALLQTLPELTVDDHQAKRLEMGQRVPCALNIATQWANSLFRIYRSQALPQNFIGTADWRSGVLHPRRFIAQRLINQN</sequence>
<dbReference type="NCBIfam" id="TIGR00431">
    <property type="entry name" value="TruB"/>
    <property type="match status" value="1"/>
</dbReference>
<evidence type="ECO:0000256" key="1">
    <source>
        <dbReference type="ARBA" id="ARBA00000385"/>
    </source>
</evidence>
<evidence type="ECO:0000259" key="6">
    <source>
        <dbReference type="Pfam" id="PF01509"/>
    </source>
</evidence>
<comment type="similarity">
    <text evidence="2 5">Belongs to the pseudouridine synthase TruB family. Type 1 subfamily.</text>
</comment>
<proteinExistence type="inferred from homology"/>
<keyword evidence="4 5" id="KW-0413">Isomerase</keyword>
<dbReference type="GO" id="GO:0003723">
    <property type="term" value="F:RNA binding"/>
    <property type="evidence" value="ECO:0007669"/>
    <property type="project" value="InterPro"/>
</dbReference>
<reference evidence="9" key="1">
    <citation type="submission" date="2022-06" db="EMBL/GenBank/DDBJ databases">
        <title>New Polynucleobacter species.</title>
        <authorList>
            <person name="Hahn M.W."/>
        </authorList>
    </citation>
    <scope>NUCLEOTIDE SEQUENCE</scope>
    <source>
        <strain evidence="9">UK-FUSCHL-C3</strain>
    </source>
</reference>